<dbReference type="InterPro" id="IPR026906">
    <property type="entry name" value="LRR_5"/>
</dbReference>
<sequence length="336" mass="37524">MAASQEVTVVRAKKFGMARKIIESLPSTVSIHFILEDEDATTLPMFSMQNLQSLCKVTAPFVEDVGDSAFYDCRSLVKVHMPRITRVGDNAFSGCNNLVWLQSCSSDAPALCEVGLGAFRNCYSLRDIPLHSAAMVDIQAFFGCLSLELLATFAKFDITDSARRLETPKKKDFAKIVVEIDAGSLPDHTVGVTNYLKYRSAMDTNKELFHSLSTMLKLCNKHITKSRLRAYPASPLSTFFVEKGGEDFGIGKHILSFLGLKRGDGDLRGACNHHMFMKAMEASAFLKSMNLRNMQVWGFEVDEVGQVTHWNLDLWEMTVVPDGRMCVFPKPIHPMF</sequence>
<gene>
    <name evidence="1" type="ORF">TrRE_jg13173</name>
</gene>
<dbReference type="SUPFAM" id="SSF52058">
    <property type="entry name" value="L domain-like"/>
    <property type="match status" value="1"/>
</dbReference>
<dbReference type="Proteomes" id="UP001165082">
    <property type="component" value="Unassembled WGS sequence"/>
</dbReference>
<name>A0A9W6ZKS3_9STRA</name>
<accession>A0A9W6ZKS3</accession>
<evidence type="ECO:0000313" key="1">
    <source>
        <dbReference type="EMBL" id="GMH56202.1"/>
    </source>
</evidence>
<dbReference type="InterPro" id="IPR032675">
    <property type="entry name" value="LRR_dom_sf"/>
</dbReference>
<keyword evidence="2" id="KW-1185">Reference proteome</keyword>
<evidence type="ECO:0000313" key="2">
    <source>
        <dbReference type="Proteomes" id="UP001165082"/>
    </source>
</evidence>
<reference evidence="1" key="1">
    <citation type="submission" date="2022-07" db="EMBL/GenBank/DDBJ databases">
        <title>Genome analysis of Parmales, a sister group of diatoms, reveals the evolutionary specialization of diatoms from phago-mixotrophs to photoautotrophs.</title>
        <authorList>
            <person name="Ban H."/>
            <person name="Sato S."/>
            <person name="Yoshikawa S."/>
            <person name="Kazumasa Y."/>
            <person name="Nakamura Y."/>
            <person name="Ichinomiya M."/>
            <person name="Saitoh K."/>
            <person name="Sato N."/>
            <person name="Blanc-Mathieu R."/>
            <person name="Endo H."/>
            <person name="Kuwata A."/>
            <person name="Ogata H."/>
        </authorList>
    </citation>
    <scope>NUCLEOTIDE SEQUENCE</scope>
</reference>
<dbReference type="Gene3D" id="3.80.10.10">
    <property type="entry name" value="Ribonuclease Inhibitor"/>
    <property type="match status" value="1"/>
</dbReference>
<dbReference type="EMBL" id="BRXZ01000870">
    <property type="protein sequence ID" value="GMH56202.1"/>
    <property type="molecule type" value="Genomic_DNA"/>
</dbReference>
<organism evidence="1 2">
    <name type="scientific">Triparma retinervis</name>
    <dbReference type="NCBI Taxonomy" id="2557542"/>
    <lineage>
        <taxon>Eukaryota</taxon>
        <taxon>Sar</taxon>
        <taxon>Stramenopiles</taxon>
        <taxon>Ochrophyta</taxon>
        <taxon>Bolidophyceae</taxon>
        <taxon>Parmales</taxon>
        <taxon>Triparmaceae</taxon>
        <taxon>Triparma</taxon>
    </lineage>
</organism>
<dbReference type="AlphaFoldDB" id="A0A9W6ZKS3"/>
<dbReference type="Pfam" id="PF13306">
    <property type="entry name" value="LRR_5"/>
    <property type="match status" value="1"/>
</dbReference>
<proteinExistence type="predicted"/>
<protein>
    <submittedName>
        <fullName evidence="1">Uncharacterized protein</fullName>
    </submittedName>
</protein>
<comment type="caution">
    <text evidence="1">The sequence shown here is derived from an EMBL/GenBank/DDBJ whole genome shotgun (WGS) entry which is preliminary data.</text>
</comment>